<dbReference type="EMBL" id="CZQE01000328">
    <property type="protein sequence ID" value="CUS46035.1"/>
    <property type="molecule type" value="Genomic_DNA"/>
</dbReference>
<proteinExistence type="predicted"/>
<sequence>MILAELVPERTTAILARARAYGESRAVCGSHSASAVQAGWMAGSAMFAILGGTPGFQRDLKAAREELVSISSSAPAPDPGQCKMEQGVLAARPW</sequence>
<gene>
    <name evidence="2" type="ORF">MGWOODY_Smn1449</name>
</gene>
<name>A0A160TLJ0_9ZZZZ</name>
<protein>
    <submittedName>
        <fullName evidence="2">Phosphatase</fullName>
    </submittedName>
</protein>
<dbReference type="GO" id="GO:0030288">
    <property type="term" value="C:outer membrane-bounded periplasmic space"/>
    <property type="evidence" value="ECO:0007669"/>
    <property type="project" value="InterPro"/>
</dbReference>
<dbReference type="PRINTS" id="PR00483">
    <property type="entry name" value="BACPHPHTASE"/>
</dbReference>
<accession>A0A160TLJ0</accession>
<reference evidence="2" key="1">
    <citation type="submission" date="2015-10" db="EMBL/GenBank/DDBJ databases">
        <authorList>
            <person name="Gilbert D.G."/>
        </authorList>
    </citation>
    <scope>NUCLEOTIDE SEQUENCE</scope>
</reference>
<organism evidence="2">
    <name type="scientific">hydrothermal vent metagenome</name>
    <dbReference type="NCBI Taxonomy" id="652676"/>
    <lineage>
        <taxon>unclassified sequences</taxon>
        <taxon>metagenomes</taxon>
        <taxon>ecological metagenomes</taxon>
    </lineage>
</organism>
<dbReference type="Gene3D" id="1.20.144.10">
    <property type="entry name" value="Phosphatidic acid phosphatase type 2/haloperoxidase"/>
    <property type="match status" value="1"/>
</dbReference>
<dbReference type="GO" id="GO:0003993">
    <property type="term" value="F:acid phosphatase activity"/>
    <property type="evidence" value="ECO:0007669"/>
    <property type="project" value="InterPro"/>
</dbReference>
<dbReference type="InterPro" id="IPR036938">
    <property type="entry name" value="PAP2/HPO_sf"/>
</dbReference>
<dbReference type="InterPro" id="IPR001011">
    <property type="entry name" value="Acid_Pase_classA_bac"/>
</dbReference>
<dbReference type="SUPFAM" id="SSF48317">
    <property type="entry name" value="Acid phosphatase/Vanadium-dependent haloperoxidase"/>
    <property type="match status" value="1"/>
</dbReference>
<feature type="region of interest" description="Disordered" evidence="1">
    <location>
        <begin position="70"/>
        <end position="94"/>
    </location>
</feature>
<dbReference type="AlphaFoldDB" id="A0A160TLJ0"/>
<evidence type="ECO:0000256" key="1">
    <source>
        <dbReference type="SAM" id="MobiDB-lite"/>
    </source>
</evidence>
<evidence type="ECO:0000313" key="2">
    <source>
        <dbReference type="EMBL" id="CUS46035.1"/>
    </source>
</evidence>